<proteinExistence type="inferred from homology"/>
<evidence type="ECO:0000256" key="5">
    <source>
        <dbReference type="ARBA" id="ARBA00022989"/>
    </source>
</evidence>
<name>A0A433JAD1_9PROT</name>
<keyword evidence="3" id="KW-1003">Cell membrane</keyword>
<feature type="transmembrane region" description="Helical" evidence="7">
    <location>
        <begin position="201"/>
        <end position="228"/>
    </location>
</feature>
<evidence type="ECO:0000256" key="3">
    <source>
        <dbReference type="ARBA" id="ARBA00022475"/>
    </source>
</evidence>
<evidence type="ECO:0000313" key="9">
    <source>
        <dbReference type="EMBL" id="RUQ72179.1"/>
    </source>
</evidence>
<evidence type="ECO:0000256" key="7">
    <source>
        <dbReference type="SAM" id="Phobius"/>
    </source>
</evidence>
<feature type="transmembrane region" description="Helical" evidence="7">
    <location>
        <begin position="361"/>
        <end position="382"/>
    </location>
</feature>
<evidence type="ECO:0000256" key="2">
    <source>
        <dbReference type="ARBA" id="ARBA00005745"/>
    </source>
</evidence>
<dbReference type="Pfam" id="PF00482">
    <property type="entry name" value="T2SSF"/>
    <property type="match status" value="2"/>
</dbReference>
<dbReference type="InterPro" id="IPR003004">
    <property type="entry name" value="GspF/PilC"/>
</dbReference>
<dbReference type="OrthoDB" id="7300372at2"/>
<keyword evidence="6 7" id="KW-0472">Membrane</keyword>
<feature type="domain" description="Type II secretion system protein GspF" evidence="8">
    <location>
        <begin position="64"/>
        <end position="183"/>
    </location>
</feature>
<dbReference type="RefSeq" id="WP_126997882.1">
    <property type="nucleotide sequence ID" value="NZ_JBNPXW010000005.1"/>
</dbReference>
<accession>A0A433JAD1</accession>
<dbReference type="GO" id="GO:0005886">
    <property type="term" value="C:plasma membrane"/>
    <property type="evidence" value="ECO:0007669"/>
    <property type="project" value="UniProtKB-SubCell"/>
</dbReference>
<evidence type="ECO:0000259" key="8">
    <source>
        <dbReference type="Pfam" id="PF00482"/>
    </source>
</evidence>
<dbReference type="InterPro" id="IPR018076">
    <property type="entry name" value="T2SS_GspF_dom"/>
</dbReference>
<comment type="similarity">
    <text evidence="2">Belongs to the GSP F family.</text>
</comment>
<protein>
    <recommendedName>
        <fullName evidence="8">Type II secretion system protein GspF domain-containing protein</fullName>
    </recommendedName>
</protein>
<gene>
    <name evidence="9" type="ORF">EJ913_11535</name>
</gene>
<reference evidence="9 10" key="1">
    <citation type="submission" date="2018-12" db="EMBL/GenBank/DDBJ databases">
        <authorList>
            <person name="Yang Y."/>
        </authorList>
    </citation>
    <scope>NUCLEOTIDE SEQUENCE [LARGE SCALE GENOMIC DNA]</scope>
    <source>
        <strain evidence="9 10">GSF71</strain>
    </source>
</reference>
<organism evidence="9 10">
    <name type="scientific">Azospirillum doebereinerae</name>
    <dbReference type="NCBI Taxonomy" id="92933"/>
    <lineage>
        <taxon>Bacteria</taxon>
        <taxon>Pseudomonadati</taxon>
        <taxon>Pseudomonadota</taxon>
        <taxon>Alphaproteobacteria</taxon>
        <taxon>Rhodospirillales</taxon>
        <taxon>Azospirillaceae</taxon>
        <taxon>Azospirillum</taxon>
    </lineage>
</organism>
<feature type="transmembrane region" description="Helical" evidence="7">
    <location>
        <begin position="160"/>
        <end position="181"/>
    </location>
</feature>
<dbReference type="AlphaFoldDB" id="A0A433JAD1"/>
<dbReference type="PANTHER" id="PTHR30012:SF0">
    <property type="entry name" value="TYPE II SECRETION SYSTEM PROTEIN F-RELATED"/>
    <property type="match status" value="1"/>
</dbReference>
<evidence type="ECO:0000313" key="10">
    <source>
        <dbReference type="Proteomes" id="UP000280346"/>
    </source>
</evidence>
<keyword evidence="10" id="KW-1185">Reference proteome</keyword>
<dbReference type="InterPro" id="IPR042094">
    <property type="entry name" value="T2SS_GspF_sf"/>
</dbReference>
<comment type="subcellular location">
    <subcellularLocation>
        <location evidence="1">Cell membrane</location>
        <topology evidence="1">Multi-pass membrane protein</topology>
    </subcellularLocation>
</comment>
<dbReference type="Gene3D" id="1.20.81.30">
    <property type="entry name" value="Type II secretion system (T2SS), domain F"/>
    <property type="match status" value="2"/>
</dbReference>
<evidence type="ECO:0000256" key="6">
    <source>
        <dbReference type="ARBA" id="ARBA00023136"/>
    </source>
</evidence>
<dbReference type="Proteomes" id="UP000280346">
    <property type="component" value="Unassembled WGS sequence"/>
</dbReference>
<dbReference type="EMBL" id="RZIJ01000007">
    <property type="protein sequence ID" value="RUQ72179.1"/>
    <property type="molecule type" value="Genomic_DNA"/>
</dbReference>
<keyword evidence="4 7" id="KW-0812">Transmembrane</keyword>
<evidence type="ECO:0000256" key="1">
    <source>
        <dbReference type="ARBA" id="ARBA00004651"/>
    </source>
</evidence>
<evidence type="ECO:0000256" key="4">
    <source>
        <dbReference type="ARBA" id="ARBA00022692"/>
    </source>
</evidence>
<dbReference type="PANTHER" id="PTHR30012">
    <property type="entry name" value="GENERAL SECRETION PATHWAY PROTEIN"/>
    <property type="match status" value="1"/>
</dbReference>
<sequence length="393" mass="42247">MAWFEVRLIADGRVRSVEVEAASAPAARDSLSGRGRILAVRRRRRIGGWGRPLDRNERHILFIRLAAMLDSRVGLAEALRRIAAAFRGRIRRTAERMADAVELGDDLAAAMQRLPRDFPPNLVALVRAGGFGEGTSAALRSAANFERQIAGARQEFRSGLMLAVLYAVMAGAVMVGTSVFLTPLLLDTDVFKRAGQEVDVGWVYLLSDLTTGLVAVLLAVVALLAGLATAGRRLAPRRIDRLILGVPFYRDLALGVQNHVTFRELALLVGGGVPIDRALRLTAEGAPPGALRADLDAATRAITLGQPWTDAMRGVHGTDRAALAAAENRVELAQSLAALAEQHRDLYLHAVAVTEPVLRGLSVLVVSVAGIVLFGLTIIPILQLSEQIARQPF</sequence>
<comment type="caution">
    <text evidence="9">The sequence shown here is derived from an EMBL/GenBank/DDBJ whole genome shotgun (WGS) entry which is preliminary data.</text>
</comment>
<feature type="domain" description="Type II secretion system protein GspF" evidence="8">
    <location>
        <begin position="262"/>
        <end position="380"/>
    </location>
</feature>
<keyword evidence="5 7" id="KW-1133">Transmembrane helix</keyword>